<dbReference type="Pfam" id="PF01547">
    <property type="entry name" value="SBP_bac_1"/>
    <property type="match status" value="1"/>
</dbReference>
<feature type="chain" id="PRO_5018970082" evidence="1">
    <location>
        <begin position="30"/>
        <end position="422"/>
    </location>
</feature>
<protein>
    <submittedName>
        <fullName evidence="2">Extracellular solute-binding protein</fullName>
    </submittedName>
</protein>
<keyword evidence="3" id="KW-1185">Reference proteome</keyword>
<dbReference type="PANTHER" id="PTHR43649:SF14">
    <property type="entry name" value="BLR3389 PROTEIN"/>
    <property type="match status" value="1"/>
</dbReference>
<evidence type="ECO:0000256" key="1">
    <source>
        <dbReference type="SAM" id="SignalP"/>
    </source>
</evidence>
<dbReference type="PROSITE" id="PS51257">
    <property type="entry name" value="PROKAR_LIPOPROTEIN"/>
    <property type="match status" value="1"/>
</dbReference>
<dbReference type="Proteomes" id="UP000288024">
    <property type="component" value="Unassembled WGS sequence"/>
</dbReference>
<dbReference type="PANTHER" id="PTHR43649">
    <property type="entry name" value="ARABINOSE-BINDING PROTEIN-RELATED"/>
    <property type="match status" value="1"/>
</dbReference>
<comment type="caution">
    <text evidence="2">The sequence shown here is derived from an EMBL/GenBank/DDBJ whole genome shotgun (WGS) entry which is preliminary data.</text>
</comment>
<gene>
    <name evidence="2" type="ORF">EM808_25425</name>
</gene>
<sequence>MGTSKKRWKLLGVLGLAIGIMAGCSSSGASSSAKNEITFWNPFTGPDGKNMQAMVDQYNKTNPDYKIKNISLKETDMYTKIPTIVNSKKNIPDLTIVHAERIKQFKDNDMLTSYNDLLTDYPDIKAENYVPEAWNIGEIESERYSIPLDIHTFGLYYNKDLVNKYLPTALDDNIVTFDEVKQVGEVSKKDKIASIGVTWLKPNFLSLYAQNGGALTEDGIQPTLDNQAAKDTFNLWKDLVKTGYTTKDGEDPTQMFLTGKVVFLPEGIWMQNQVKQSKINWGLTNAPQVSDDLSKTVNWSSSHQFVMFKDEKRTDEKAKGVMDFLNWVRDNSMEWAKSGQNPATLSLLENEEYKQMPQAFFLSTPEQQATLKIFDYKYNGYVSEALDAQAGDVVFGKLEVDKALTQMQKEVSAKVEKDNSNK</sequence>
<dbReference type="InterPro" id="IPR006059">
    <property type="entry name" value="SBP"/>
</dbReference>
<dbReference type="RefSeq" id="WP_127742154.1">
    <property type="nucleotide sequence ID" value="NZ_CAJCKN010000068.1"/>
</dbReference>
<dbReference type="InterPro" id="IPR050490">
    <property type="entry name" value="Bact_solute-bd_prot1"/>
</dbReference>
<organism evidence="2 3">
    <name type="scientific">Niallia taxi</name>
    <dbReference type="NCBI Taxonomy" id="2499688"/>
    <lineage>
        <taxon>Bacteria</taxon>
        <taxon>Bacillati</taxon>
        <taxon>Bacillota</taxon>
        <taxon>Bacilli</taxon>
        <taxon>Bacillales</taxon>
        <taxon>Bacillaceae</taxon>
        <taxon>Niallia</taxon>
    </lineage>
</organism>
<accession>A0A437K464</accession>
<evidence type="ECO:0000313" key="2">
    <source>
        <dbReference type="EMBL" id="RVT57139.1"/>
    </source>
</evidence>
<dbReference type="GeneID" id="87617567"/>
<feature type="signal peptide" evidence="1">
    <location>
        <begin position="1"/>
        <end position="29"/>
    </location>
</feature>
<evidence type="ECO:0000313" key="3">
    <source>
        <dbReference type="Proteomes" id="UP000288024"/>
    </source>
</evidence>
<reference evidence="2 3" key="1">
    <citation type="submission" date="2019-01" db="EMBL/GenBank/DDBJ databases">
        <title>Bacillus sp. M5HDSG1-1, whole genome shotgun sequence.</title>
        <authorList>
            <person name="Tuo L."/>
        </authorList>
    </citation>
    <scope>NUCLEOTIDE SEQUENCE [LARGE SCALE GENOMIC DNA]</scope>
    <source>
        <strain evidence="2 3">M5HDSG1-1</strain>
    </source>
</reference>
<keyword evidence="1" id="KW-0732">Signal</keyword>
<dbReference type="SUPFAM" id="SSF53850">
    <property type="entry name" value="Periplasmic binding protein-like II"/>
    <property type="match status" value="1"/>
</dbReference>
<dbReference type="AlphaFoldDB" id="A0A437K464"/>
<dbReference type="EMBL" id="RZTZ01000019">
    <property type="protein sequence ID" value="RVT57139.1"/>
    <property type="molecule type" value="Genomic_DNA"/>
</dbReference>
<proteinExistence type="predicted"/>
<dbReference type="Gene3D" id="3.40.190.10">
    <property type="entry name" value="Periplasmic binding protein-like II"/>
    <property type="match status" value="1"/>
</dbReference>
<name>A0A437K464_9BACI</name>